<name>A0A558HAM5_PAENT</name>
<gene>
    <name evidence="2" type="ORF">FQP90_02015</name>
</gene>
<accession>A0A558HAM5</accession>
<proteinExistence type="predicted"/>
<protein>
    <submittedName>
        <fullName evidence="2">Uncharacterized protein</fullName>
    </submittedName>
</protein>
<feature type="region of interest" description="Disordered" evidence="1">
    <location>
        <begin position="102"/>
        <end position="124"/>
    </location>
</feature>
<dbReference type="OrthoDB" id="4951137at2"/>
<dbReference type="Proteomes" id="UP000316500">
    <property type="component" value="Unassembled WGS sequence"/>
</dbReference>
<evidence type="ECO:0000313" key="2">
    <source>
        <dbReference type="EMBL" id="TVU66180.1"/>
    </source>
</evidence>
<dbReference type="AlphaFoldDB" id="A0A558HAM5"/>
<organism evidence="2 3">
    <name type="scientific">Paenarthrobacter nitroguajacolicus</name>
    <name type="common">Arthrobacter nitroguajacolicus</name>
    <dbReference type="NCBI Taxonomy" id="211146"/>
    <lineage>
        <taxon>Bacteria</taxon>
        <taxon>Bacillati</taxon>
        <taxon>Actinomycetota</taxon>
        <taxon>Actinomycetes</taxon>
        <taxon>Micrococcales</taxon>
        <taxon>Micrococcaceae</taxon>
        <taxon>Paenarthrobacter</taxon>
    </lineage>
</organism>
<dbReference type="EMBL" id="VNFK01000002">
    <property type="protein sequence ID" value="TVU66180.1"/>
    <property type="molecule type" value="Genomic_DNA"/>
</dbReference>
<reference evidence="2 3" key="1">
    <citation type="submission" date="2019-07" db="EMBL/GenBank/DDBJ databases">
        <title>Diversity of Bacteria from Kongsfjorden, Arctic.</title>
        <authorList>
            <person name="Yu Y."/>
        </authorList>
    </citation>
    <scope>NUCLEOTIDE SEQUENCE [LARGE SCALE GENOMIC DNA]</scope>
    <source>
        <strain evidence="2 3">SM1928</strain>
    </source>
</reference>
<evidence type="ECO:0000313" key="3">
    <source>
        <dbReference type="Proteomes" id="UP000316500"/>
    </source>
</evidence>
<comment type="caution">
    <text evidence="2">The sequence shown here is derived from an EMBL/GenBank/DDBJ whole genome shotgun (WGS) entry which is preliminary data.</text>
</comment>
<sequence length="124" mass="13733">MAVRTSVGNTRGGTLYMAKSILDGTEWTATEFAELLPEEQRATRQELACLSCDGRAVFRAGQQRQPSFAARHRQDCRLVSRPWSAFRFLAEAGRGTQRAVRMVPQIDHHTSPAVSSTDGLSRTP</sequence>
<feature type="compositionally biased region" description="Polar residues" evidence="1">
    <location>
        <begin position="112"/>
        <end position="124"/>
    </location>
</feature>
<evidence type="ECO:0000256" key="1">
    <source>
        <dbReference type="SAM" id="MobiDB-lite"/>
    </source>
</evidence>